<dbReference type="RefSeq" id="WP_182706646.1">
    <property type="nucleotide sequence ID" value="NZ_JACJII010000001.1"/>
</dbReference>
<comment type="caution">
    <text evidence="1">The sequence shown here is derived from an EMBL/GenBank/DDBJ whole genome shotgun (WGS) entry which is preliminary data.</text>
</comment>
<organism evidence="1 2">
    <name type="scientific">Thermomonospora cellulosilytica</name>
    <dbReference type="NCBI Taxonomy" id="1411118"/>
    <lineage>
        <taxon>Bacteria</taxon>
        <taxon>Bacillati</taxon>
        <taxon>Actinomycetota</taxon>
        <taxon>Actinomycetes</taxon>
        <taxon>Streptosporangiales</taxon>
        <taxon>Thermomonosporaceae</taxon>
        <taxon>Thermomonospora</taxon>
    </lineage>
</organism>
<keyword evidence="2" id="KW-1185">Reference proteome</keyword>
<name>A0A7W3N0T7_9ACTN</name>
<dbReference type="AlphaFoldDB" id="A0A7W3N0T7"/>
<evidence type="ECO:0000313" key="1">
    <source>
        <dbReference type="EMBL" id="MBA9005451.1"/>
    </source>
</evidence>
<dbReference type="EMBL" id="JACJII010000001">
    <property type="protein sequence ID" value="MBA9005451.1"/>
    <property type="molecule type" value="Genomic_DNA"/>
</dbReference>
<evidence type="ECO:0000313" key="2">
    <source>
        <dbReference type="Proteomes" id="UP000539313"/>
    </source>
</evidence>
<protein>
    <submittedName>
        <fullName evidence="1">Uncharacterized protein</fullName>
    </submittedName>
</protein>
<reference evidence="1 2" key="1">
    <citation type="submission" date="2020-08" db="EMBL/GenBank/DDBJ databases">
        <title>Sequencing the genomes of 1000 actinobacteria strains.</title>
        <authorList>
            <person name="Klenk H.-P."/>
        </authorList>
    </citation>
    <scope>NUCLEOTIDE SEQUENCE [LARGE SCALE GENOMIC DNA]</scope>
    <source>
        <strain evidence="1 2">DSM 45823</strain>
    </source>
</reference>
<proteinExistence type="predicted"/>
<sequence>MRRVVVLPPQGAVVVVVAAVQFGHLDDGTIYKIARGNAIRPLRLDLPE</sequence>
<accession>A0A7W3N0T7</accession>
<gene>
    <name evidence="1" type="ORF">HNR21_004333</name>
</gene>
<dbReference type="Proteomes" id="UP000539313">
    <property type="component" value="Unassembled WGS sequence"/>
</dbReference>